<proteinExistence type="predicted"/>
<dbReference type="EMBL" id="JAVRJZ010000015">
    <property type="protein sequence ID" value="KAK2712608.1"/>
    <property type="molecule type" value="Genomic_DNA"/>
</dbReference>
<comment type="caution">
    <text evidence="1">The sequence shown here is derived from an EMBL/GenBank/DDBJ whole genome shotgun (WGS) entry which is preliminary data.</text>
</comment>
<gene>
    <name evidence="1" type="ORF">QYM36_011331</name>
</gene>
<protein>
    <submittedName>
        <fullName evidence="1">Uncharacterized protein</fullName>
    </submittedName>
</protein>
<accession>A0AA88HPA2</accession>
<feature type="non-terminal residue" evidence="1">
    <location>
        <position position="1"/>
    </location>
</feature>
<organism evidence="1 2">
    <name type="scientific">Artemia franciscana</name>
    <name type="common">Brine shrimp</name>
    <name type="synonym">Artemia sanfranciscana</name>
    <dbReference type="NCBI Taxonomy" id="6661"/>
    <lineage>
        <taxon>Eukaryota</taxon>
        <taxon>Metazoa</taxon>
        <taxon>Ecdysozoa</taxon>
        <taxon>Arthropoda</taxon>
        <taxon>Crustacea</taxon>
        <taxon>Branchiopoda</taxon>
        <taxon>Anostraca</taxon>
        <taxon>Artemiidae</taxon>
        <taxon>Artemia</taxon>
    </lineage>
</organism>
<reference evidence="1" key="1">
    <citation type="submission" date="2023-07" db="EMBL/GenBank/DDBJ databases">
        <title>Chromosome-level genome assembly of Artemia franciscana.</title>
        <authorList>
            <person name="Jo E."/>
        </authorList>
    </citation>
    <scope>NUCLEOTIDE SEQUENCE</scope>
    <source>
        <tissue evidence="1">Whole body</tissue>
    </source>
</reference>
<dbReference type="Proteomes" id="UP001187531">
    <property type="component" value="Unassembled WGS sequence"/>
</dbReference>
<feature type="non-terminal residue" evidence="1">
    <location>
        <position position="53"/>
    </location>
</feature>
<sequence length="53" mass="6065">AKEPSRIYCDMDMNEVETNLQLQISLFENQIESRQLHPTAAGFFDLGKSMLCT</sequence>
<evidence type="ECO:0000313" key="2">
    <source>
        <dbReference type="Proteomes" id="UP001187531"/>
    </source>
</evidence>
<name>A0AA88HPA2_ARTSF</name>
<dbReference type="AlphaFoldDB" id="A0AA88HPA2"/>
<keyword evidence="2" id="KW-1185">Reference proteome</keyword>
<evidence type="ECO:0000313" key="1">
    <source>
        <dbReference type="EMBL" id="KAK2712608.1"/>
    </source>
</evidence>